<protein>
    <submittedName>
        <fullName evidence="1">Uncharacterized protein</fullName>
    </submittedName>
</protein>
<sequence length="87" mass="9764">MADITSFNDCCHVMDTDRHWCWSMPGNGNLYIAGGDDTVENAEAIAGNVVPGLQCKVWVQFENYDEFSNAMRALCGRSMQKVRTEKL</sequence>
<dbReference type="EMBL" id="KZ503523">
    <property type="protein sequence ID" value="PKU63128.1"/>
    <property type="molecule type" value="Genomic_DNA"/>
</dbReference>
<organism evidence="1 2">
    <name type="scientific">Dendrobium catenatum</name>
    <dbReference type="NCBI Taxonomy" id="906689"/>
    <lineage>
        <taxon>Eukaryota</taxon>
        <taxon>Viridiplantae</taxon>
        <taxon>Streptophyta</taxon>
        <taxon>Embryophyta</taxon>
        <taxon>Tracheophyta</taxon>
        <taxon>Spermatophyta</taxon>
        <taxon>Magnoliopsida</taxon>
        <taxon>Liliopsida</taxon>
        <taxon>Asparagales</taxon>
        <taxon>Orchidaceae</taxon>
        <taxon>Epidendroideae</taxon>
        <taxon>Malaxideae</taxon>
        <taxon>Dendrobiinae</taxon>
        <taxon>Dendrobium</taxon>
    </lineage>
</organism>
<gene>
    <name evidence="1" type="ORF">MA16_Dca027763</name>
</gene>
<dbReference type="AlphaFoldDB" id="A0A2I0VI86"/>
<proteinExistence type="predicted"/>
<evidence type="ECO:0000313" key="2">
    <source>
        <dbReference type="Proteomes" id="UP000233837"/>
    </source>
</evidence>
<dbReference type="Proteomes" id="UP000233837">
    <property type="component" value="Unassembled WGS sequence"/>
</dbReference>
<keyword evidence="2" id="KW-1185">Reference proteome</keyword>
<reference evidence="1 2" key="1">
    <citation type="journal article" date="2016" name="Sci. Rep.">
        <title>The Dendrobium catenatum Lindl. genome sequence provides insights into polysaccharide synthase, floral development and adaptive evolution.</title>
        <authorList>
            <person name="Zhang G.Q."/>
            <person name="Xu Q."/>
            <person name="Bian C."/>
            <person name="Tsai W.C."/>
            <person name="Yeh C.M."/>
            <person name="Liu K.W."/>
            <person name="Yoshida K."/>
            <person name="Zhang L.S."/>
            <person name="Chang S.B."/>
            <person name="Chen F."/>
            <person name="Shi Y."/>
            <person name="Su Y.Y."/>
            <person name="Zhang Y.Q."/>
            <person name="Chen L.J."/>
            <person name="Yin Y."/>
            <person name="Lin M."/>
            <person name="Huang H."/>
            <person name="Deng H."/>
            <person name="Wang Z.W."/>
            <person name="Zhu S.L."/>
            <person name="Zhao X."/>
            <person name="Deng C."/>
            <person name="Niu S.C."/>
            <person name="Huang J."/>
            <person name="Wang M."/>
            <person name="Liu G.H."/>
            <person name="Yang H.J."/>
            <person name="Xiao X.J."/>
            <person name="Hsiao Y.Y."/>
            <person name="Wu W.L."/>
            <person name="Chen Y.Y."/>
            <person name="Mitsuda N."/>
            <person name="Ohme-Takagi M."/>
            <person name="Luo Y.B."/>
            <person name="Van de Peer Y."/>
            <person name="Liu Z.J."/>
        </authorList>
    </citation>
    <scope>NUCLEOTIDE SEQUENCE [LARGE SCALE GENOMIC DNA]</scope>
    <source>
        <tissue evidence="1">The whole plant</tissue>
    </source>
</reference>
<reference evidence="1 2" key="2">
    <citation type="journal article" date="2017" name="Nature">
        <title>The Apostasia genome and the evolution of orchids.</title>
        <authorList>
            <person name="Zhang G.Q."/>
            <person name="Liu K.W."/>
            <person name="Li Z."/>
            <person name="Lohaus R."/>
            <person name="Hsiao Y.Y."/>
            <person name="Niu S.C."/>
            <person name="Wang J.Y."/>
            <person name="Lin Y.C."/>
            <person name="Xu Q."/>
            <person name="Chen L.J."/>
            <person name="Yoshida K."/>
            <person name="Fujiwara S."/>
            <person name="Wang Z.W."/>
            <person name="Zhang Y.Q."/>
            <person name="Mitsuda N."/>
            <person name="Wang M."/>
            <person name="Liu G.H."/>
            <person name="Pecoraro L."/>
            <person name="Huang H.X."/>
            <person name="Xiao X.J."/>
            <person name="Lin M."/>
            <person name="Wu X.Y."/>
            <person name="Wu W.L."/>
            <person name="Chen Y.Y."/>
            <person name="Chang S.B."/>
            <person name="Sakamoto S."/>
            <person name="Ohme-Takagi M."/>
            <person name="Yagi M."/>
            <person name="Zeng S.J."/>
            <person name="Shen C.Y."/>
            <person name="Yeh C.M."/>
            <person name="Luo Y.B."/>
            <person name="Tsai W.C."/>
            <person name="Van de Peer Y."/>
            <person name="Liu Z.J."/>
        </authorList>
    </citation>
    <scope>NUCLEOTIDE SEQUENCE [LARGE SCALE GENOMIC DNA]</scope>
    <source>
        <tissue evidence="1">The whole plant</tissue>
    </source>
</reference>
<name>A0A2I0VI86_9ASPA</name>
<evidence type="ECO:0000313" key="1">
    <source>
        <dbReference type="EMBL" id="PKU63128.1"/>
    </source>
</evidence>
<accession>A0A2I0VI86</accession>